<dbReference type="SUPFAM" id="SSF48208">
    <property type="entry name" value="Six-hairpin glycosidases"/>
    <property type="match status" value="1"/>
</dbReference>
<sequence>MYGYHAYKDQQLLQFAATNWNTASRYFISPQNAASGSQPERNVTFRSQCNNATIAGGIFWQVDVQNDSQVDGETVALTAYLYEATQESTYSDTAALTAAFIATQLHNETVVIDGINLVTCNLNRLTVTASSGYFIEGLAVYSQVTNSTYWTSLLQQLVATAIKSPLWTGGNGVNTAAAQNISADTNNINHSTKGILIRGLYVAWKRADATSEMAKLIKAYITYYALLNAATVPGVYHFSPAWNGPPARQLLPWGQIAAMDVLNAALGFALQAAPNKPIVTGTTTTSREPTSPVPGQERKQQNLPLIVGLASLAGVLICLSLTIIIIRTLRRQGRGSQNSRGTSESRDAIDHSPIPGLDPYTITDPRQKPRERSKFVTSPGRSVDRAEQEGPPSGATRTRDGADNRKHSNQVVQQRTRIDRRSEDAIDDIPAMMPILLEKLNRVIAMLPPGGISTGSEAEDPPEYMST</sequence>
<keyword evidence="2" id="KW-1133">Transmembrane helix</keyword>
<dbReference type="Proteomes" id="UP001212997">
    <property type="component" value="Unassembled WGS sequence"/>
</dbReference>
<keyword evidence="2" id="KW-0472">Membrane</keyword>
<dbReference type="InterPro" id="IPR008928">
    <property type="entry name" value="6-hairpin_glycosidase_sf"/>
</dbReference>
<proteinExistence type="predicted"/>
<name>A0AAD5V297_9APHY</name>
<feature type="compositionally biased region" description="Basic and acidic residues" evidence="1">
    <location>
        <begin position="365"/>
        <end position="374"/>
    </location>
</feature>
<accession>A0AAD5V297</accession>
<feature type="region of interest" description="Disordered" evidence="1">
    <location>
        <begin position="278"/>
        <end position="298"/>
    </location>
</feature>
<dbReference type="GO" id="GO:0005975">
    <property type="term" value="P:carbohydrate metabolic process"/>
    <property type="evidence" value="ECO:0007669"/>
    <property type="project" value="InterPro"/>
</dbReference>
<evidence type="ECO:0000256" key="1">
    <source>
        <dbReference type="SAM" id="MobiDB-lite"/>
    </source>
</evidence>
<feature type="region of interest" description="Disordered" evidence="1">
    <location>
        <begin position="332"/>
        <end position="422"/>
    </location>
</feature>
<dbReference type="EMBL" id="JANAWD010000394">
    <property type="protein sequence ID" value="KAJ3480127.1"/>
    <property type="molecule type" value="Genomic_DNA"/>
</dbReference>
<feature type="transmembrane region" description="Helical" evidence="2">
    <location>
        <begin position="303"/>
        <end position="326"/>
    </location>
</feature>
<evidence type="ECO:0000313" key="3">
    <source>
        <dbReference type="EMBL" id="KAJ3480127.1"/>
    </source>
</evidence>
<dbReference type="InterPro" id="IPR005198">
    <property type="entry name" value="Glyco_hydro_76"/>
</dbReference>
<dbReference type="AlphaFoldDB" id="A0AAD5V297"/>
<protein>
    <recommendedName>
        <fullName evidence="5">Glycoside hydrolase family 76 protein</fullName>
    </recommendedName>
</protein>
<keyword evidence="2" id="KW-0812">Transmembrane</keyword>
<evidence type="ECO:0008006" key="5">
    <source>
        <dbReference type="Google" id="ProtNLM"/>
    </source>
</evidence>
<gene>
    <name evidence="3" type="ORF">NLI96_g8570</name>
</gene>
<organism evidence="3 4">
    <name type="scientific">Meripilus lineatus</name>
    <dbReference type="NCBI Taxonomy" id="2056292"/>
    <lineage>
        <taxon>Eukaryota</taxon>
        <taxon>Fungi</taxon>
        <taxon>Dikarya</taxon>
        <taxon>Basidiomycota</taxon>
        <taxon>Agaricomycotina</taxon>
        <taxon>Agaricomycetes</taxon>
        <taxon>Polyporales</taxon>
        <taxon>Meripilaceae</taxon>
        <taxon>Meripilus</taxon>
    </lineage>
</organism>
<reference evidence="3" key="1">
    <citation type="submission" date="2022-07" db="EMBL/GenBank/DDBJ databases">
        <title>Genome Sequence of Physisporinus lineatus.</title>
        <authorList>
            <person name="Buettner E."/>
        </authorList>
    </citation>
    <scope>NUCLEOTIDE SEQUENCE</scope>
    <source>
        <strain evidence="3">VT162</strain>
    </source>
</reference>
<keyword evidence="4" id="KW-1185">Reference proteome</keyword>
<dbReference type="Pfam" id="PF03663">
    <property type="entry name" value="Glyco_hydro_76"/>
    <property type="match status" value="1"/>
</dbReference>
<comment type="caution">
    <text evidence="3">The sequence shown here is derived from an EMBL/GenBank/DDBJ whole genome shotgun (WGS) entry which is preliminary data.</text>
</comment>
<feature type="compositionally biased region" description="Basic and acidic residues" evidence="1">
    <location>
        <begin position="397"/>
        <end position="406"/>
    </location>
</feature>
<evidence type="ECO:0000313" key="4">
    <source>
        <dbReference type="Proteomes" id="UP001212997"/>
    </source>
</evidence>
<dbReference type="Gene3D" id="1.50.10.20">
    <property type="match status" value="1"/>
</dbReference>
<evidence type="ECO:0000256" key="2">
    <source>
        <dbReference type="SAM" id="Phobius"/>
    </source>
</evidence>